<proteinExistence type="predicted"/>
<accession>A0A1C0U554</accession>
<feature type="compositionally biased region" description="Basic and acidic residues" evidence="1">
    <location>
        <begin position="23"/>
        <end position="37"/>
    </location>
</feature>
<feature type="region of interest" description="Disordered" evidence="1">
    <location>
        <begin position="1"/>
        <end position="38"/>
    </location>
</feature>
<keyword evidence="3" id="KW-1185">Reference proteome</keyword>
<name>A0A1C0U554_9GAMM</name>
<organism evidence="2 3">
    <name type="scientific">Photorhabdus australis subsp. thailandensis</name>
    <dbReference type="NCBI Taxonomy" id="2805096"/>
    <lineage>
        <taxon>Bacteria</taxon>
        <taxon>Pseudomonadati</taxon>
        <taxon>Pseudomonadota</taxon>
        <taxon>Gammaproteobacteria</taxon>
        <taxon>Enterobacterales</taxon>
        <taxon>Morganellaceae</taxon>
        <taxon>Photorhabdus</taxon>
    </lineage>
</organism>
<dbReference type="RefSeq" id="WP_065822916.1">
    <property type="nucleotide sequence ID" value="NZ_CAWMQZ010000065.1"/>
</dbReference>
<dbReference type="EMBL" id="LOMY01000065">
    <property type="protein sequence ID" value="OCQ53054.1"/>
    <property type="molecule type" value="Genomic_DNA"/>
</dbReference>
<feature type="compositionally biased region" description="Basic and acidic residues" evidence="1">
    <location>
        <begin position="1"/>
        <end position="14"/>
    </location>
</feature>
<sequence>MMEHEYSKEEEKKRQQSKPNNATHDESNLPLELEKHSNARTSATAYSKWFTYENDMEVELTTERVREIFSNKQPKIIIAGDGHNKPPFQYTKNIPDVNSSFDAGTLQLYIEATDEQINENNPEYIPKEFMAKPGLFTNKNRRAEIVGWEDSELSNAMKEMFELSDKSTREKLTPEETSSFYKLHETAIRHFFRPEFNQLRDEFFEILAKAGSNRELDKIALEMIGFTSGTWRDEYINPTLAEKIAKHAAEKENHTFVVSIGDAHLSENPMQEYLNKRRNGGEFKHQIIFTRDKRPILPDNMKTGKKNS</sequence>
<dbReference type="AlphaFoldDB" id="A0A1C0U554"/>
<protein>
    <submittedName>
        <fullName evidence="2">Uncharacterized protein</fullName>
    </submittedName>
</protein>
<reference evidence="2 3" key="1">
    <citation type="submission" date="2015-12" db="EMBL/GenBank/DDBJ databases">
        <title>Genome comparisons provide insights into the role of secondary metabolites in the pathogenic phase of the Photorhabdus life cycle.</title>
        <authorList>
            <person name="Tobias N.J."/>
            <person name="Mishra B."/>
            <person name="Gupta D.K."/>
            <person name="Thines M."/>
            <person name="Stinear T.P."/>
            <person name="Bode H.B."/>
        </authorList>
    </citation>
    <scope>NUCLEOTIDE SEQUENCE [LARGE SCALE GENOMIC DNA]</scope>
    <source>
        <strain evidence="2 3">PB68.1</strain>
    </source>
</reference>
<dbReference type="Proteomes" id="UP000093476">
    <property type="component" value="Unassembled WGS sequence"/>
</dbReference>
<gene>
    <name evidence="2" type="ORF">Ppb6_01735</name>
</gene>
<evidence type="ECO:0000313" key="3">
    <source>
        <dbReference type="Proteomes" id="UP000093476"/>
    </source>
</evidence>
<evidence type="ECO:0000256" key="1">
    <source>
        <dbReference type="SAM" id="MobiDB-lite"/>
    </source>
</evidence>
<comment type="caution">
    <text evidence="2">The sequence shown here is derived from an EMBL/GenBank/DDBJ whole genome shotgun (WGS) entry which is preliminary data.</text>
</comment>
<dbReference type="PATRIC" id="fig|286156.4.peg.1982"/>
<evidence type="ECO:0000313" key="2">
    <source>
        <dbReference type="EMBL" id="OCQ53054.1"/>
    </source>
</evidence>